<dbReference type="Pfam" id="PF01370">
    <property type="entry name" value="Epimerase"/>
    <property type="match status" value="1"/>
</dbReference>
<dbReference type="PANTHER" id="PTHR43103">
    <property type="entry name" value="NUCLEOSIDE-DIPHOSPHATE-SUGAR EPIMERASE"/>
    <property type="match status" value="1"/>
</dbReference>
<reference evidence="3 4" key="1">
    <citation type="journal article" date="2015" name="Int. J. Syst. Evol. Microbiol.">
        <title>Youhaiella tibetensis gen. nov., sp. nov., isolated from subsurface sediment.</title>
        <authorList>
            <person name="Wang Y.X."/>
            <person name="Huang F.Q."/>
            <person name="Nogi Y."/>
            <person name="Pang S.J."/>
            <person name="Wang P.K."/>
            <person name="Lv J."/>
        </authorList>
    </citation>
    <scope>NUCLEOTIDE SEQUENCE [LARGE SCALE GENOMIC DNA]</scope>
    <source>
        <strain evidence="4">fig4</strain>
    </source>
</reference>
<evidence type="ECO:0000256" key="2">
    <source>
        <dbReference type="ARBA" id="ARBA00023277"/>
    </source>
</evidence>
<dbReference type="InterPro" id="IPR001509">
    <property type="entry name" value="Epimerase_deHydtase"/>
</dbReference>
<proteinExistence type="predicted"/>
<dbReference type="GO" id="GO:0016491">
    <property type="term" value="F:oxidoreductase activity"/>
    <property type="evidence" value="ECO:0007669"/>
    <property type="project" value="InterPro"/>
</dbReference>
<dbReference type="SUPFAM" id="SSF51735">
    <property type="entry name" value="NAD(P)-binding Rossmann-fold domains"/>
    <property type="match status" value="1"/>
</dbReference>
<dbReference type="OrthoDB" id="9801056at2"/>
<evidence type="ECO:0000313" key="3">
    <source>
        <dbReference type="EMBL" id="QEE21306.1"/>
    </source>
</evidence>
<sequence>MHVVITGGAGFIGYRLAEAVLARNDMVDQNGVRRAVDRVTILDQVAPERPLADARVRIVTGDVTERAVLADALDGTPDTIFHLASVVSGGAEADLQLGLRVNLDGTRTLLDLAAESGRRPKLLFASSLAVYGGPQATHVSDATIPTPMSSYGVQKLCCEYLIGDYDRRRLIDGRALRFPTIAVRPGKANLANSSFISAVIREPLAGRETVCPVPDDVPIALMSPGRLIETILQVHDLPTETFGWPRALVLPAVQVTVREMLDALEEIAGPEARRRVTFRDDPKVLPMVRSWPAEVSSARAAGLGITPDRDARTFVEQYAREQGFVS</sequence>
<evidence type="ECO:0000256" key="1">
    <source>
        <dbReference type="ARBA" id="ARBA00022857"/>
    </source>
</evidence>
<dbReference type="Gene3D" id="3.40.50.720">
    <property type="entry name" value="NAD(P)-binding Rossmann-like Domain"/>
    <property type="match status" value="1"/>
</dbReference>
<keyword evidence="1" id="KW-0521">NADP</keyword>
<name>A0A5B9DQD9_9HYPH</name>
<keyword evidence="4" id="KW-1185">Reference proteome</keyword>
<accession>A0A5B9DQD9</accession>
<dbReference type="NCBIfam" id="NF043036">
    <property type="entry name" value="ErythonDh"/>
    <property type="match status" value="1"/>
</dbReference>
<dbReference type="InterPro" id="IPR036291">
    <property type="entry name" value="NAD(P)-bd_dom_sf"/>
</dbReference>
<dbReference type="RefSeq" id="WP_147656499.1">
    <property type="nucleotide sequence ID" value="NZ_BMFM01000001.1"/>
</dbReference>
<keyword evidence="2" id="KW-0119">Carbohydrate metabolism</keyword>
<organism evidence="3 4">
    <name type="scientific">Paradevosia tibetensis</name>
    <dbReference type="NCBI Taxonomy" id="1447062"/>
    <lineage>
        <taxon>Bacteria</taxon>
        <taxon>Pseudomonadati</taxon>
        <taxon>Pseudomonadota</taxon>
        <taxon>Alphaproteobacteria</taxon>
        <taxon>Hyphomicrobiales</taxon>
        <taxon>Devosiaceae</taxon>
        <taxon>Paradevosia</taxon>
    </lineage>
</organism>
<dbReference type="Gene3D" id="3.90.25.10">
    <property type="entry name" value="UDP-galactose 4-epimerase, domain 1"/>
    <property type="match status" value="1"/>
</dbReference>
<dbReference type="InterPro" id="IPR050005">
    <property type="entry name" value="DenD"/>
</dbReference>
<dbReference type="PANTHER" id="PTHR43103:SF3">
    <property type="entry name" value="ADP-L-GLYCERO-D-MANNO-HEPTOSE-6-EPIMERASE"/>
    <property type="match status" value="1"/>
</dbReference>
<protein>
    <submittedName>
        <fullName evidence="3">NAD-dependent epimerase/dehydratase family protein</fullName>
    </submittedName>
</protein>
<gene>
    <name evidence="3" type="ORF">FNA67_14420</name>
</gene>
<dbReference type="AlphaFoldDB" id="A0A5B9DQD9"/>
<dbReference type="KEGG" id="yti:FNA67_14420"/>
<evidence type="ECO:0000313" key="4">
    <source>
        <dbReference type="Proteomes" id="UP000321062"/>
    </source>
</evidence>
<dbReference type="Proteomes" id="UP000321062">
    <property type="component" value="Chromosome"/>
</dbReference>
<dbReference type="EMBL" id="CP041690">
    <property type="protein sequence ID" value="QEE21306.1"/>
    <property type="molecule type" value="Genomic_DNA"/>
</dbReference>